<dbReference type="InterPro" id="IPR052053">
    <property type="entry name" value="IM_YidH-like"/>
</dbReference>
<keyword evidence="2" id="KW-1003">Cell membrane</keyword>
<dbReference type="GO" id="GO:0005886">
    <property type="term" value="C:plasma membrane"/>
    <property type="evidence" value="ECO:0007669"/>
    <property type="project" value="UniProtKB-SubCell"/>
</dbReference>
<feature type="compositionally biased region" description="Basic and acidic residues" evidence="6">
    <location>
        <begin position="1"/>
        <end position="12"/>
    </location>
</feature>
<dbReference type="VEuPathDB" id="FungiDB:JI435_105960"/>
<evidence type="ECO:0000256" key="2">
    <source>
        <dbReference type="ARBA" id="ARBA00022475"/>
    </source>
</evidence>
<keyword evidence="5 7" id="KW-0472">Membrane</keyword>
<keyword evidence="4 7" id="KW-1133">Transmembrane helix</keyword>
<dbReference type="PANTHER" id="PTHR34187">
    <property type="entry name" value="FGR18P"/>
    <property type="match status" value="1"/>
</dbReference>
<feature type="domain" description="DUF202" evidence="8">
    <location>
        <begin position="76"/>
        <end position="176"/>
    </location>
</feature>
<protein>
    <recommendedName>
        <fullName evidence="8">DUF202 domain-containing protein</fullName>
    </recommendedName>
</protein>
<dbReference type="OrthoDB" id="199599at2759"/>
<sequence>MQQEPPRKRTAEHPPTSSSTPQLDYGSISPARDQPSTTKAASREAVAVEQREHSRWRAVWERYGSVELENKGSVARDHLALERTFLAWLRTSLSFASIGIAITQLFRLNTSLEKTHQHQHTSPSSSPSTPPSNQYDTSLSPQAHLRHLGKPLGATFIGISIVMLLIGFHRYFEAQHYVIRGKFPASRGSIVVVSVIAGALILSSLIVILVTAPAAFEN</sequence>
<reference evidence="10" key="1">
    <citation type="journal article" date="2021" name="BMC Genomics">
        <title>Chromosome-level genome assembly and manually-curated proteome of model necrotroph Parastagonospora nodorum Sn15 reveals a genome-wide trove of candidate effector homologs, and redundancy of virulence-related functions within an accessory chromosome.</title>
        <authorList>
            <person name="Bertazzoni S."/>
            <person name="Jones D.A.B."/>
            <person name="Phan H.T."/>
            <person name="Tan K.-C."/>
            <person name="Hane J.K."/>
        </authorList>
    </citation>
    <scope>NUCLEOTIDE SEQUENCE [LARGE SCALE GENOMIC DNA]</scope>
    <source>
        <strain evidence="10">SN15 / ATCC MYA-4574 / FGSC 10173)</strain>
    </source>
</reference>
<feature type="region of interest" description="Disordered" evidence="6">
    <location>
        <begin position="1"/>
        <end position="46"/>
    </location>
</feature>
<proteinExistence type="predicted"/>
<feature type="region of interest" description="Disordered" evidence="6">
    <location>
        <begin position="113"/>
        <end position="139"/>
    </location>
</feature>
<dbReference type="PANTHER" id="PTHR34187:SF2">
    <property type="entry name" value="DUF202 DOMAIN-CONTAINING PROTEIN"/>
    <property type="match status" value="1"/>
</dbReference>
<feature type="transmembrane region" description="Helical" evidence="7">
    <location>
        <begin position="190"/>
        <end position="216"/>
    </location>
</feature>
<comment type="subcellular location">
    <subcellularLocation>
        <location evidence="1">Cell membrane</location>
        <topology evidence="1">Multi-pass membrane protein</topology>
    </subcellularLocation>
</comment>
<dbReference type="AlphaFoldDB" id="A0A7U2FK68"/>
<evidence type="ECO:0000256" key="5">
    <source>
        <dbReference type="ARBA" id="ARBA00023136"/>
    </source>
</evidence>
<accession>A0A7U2FK68</accession>
<feature type="transmembrane region" description="Helical" evidence="7">
    <location>
        <begin position="85"/>
        <end position="106"/>
    </location>
</feature>
<evidence type="ECO:0000256" key="7">
    <source>
        <dbReference type="SAM" id="Phobius"/>
    </source>
</evidence>
<gene>
    <name evidence="9" type="ORF">JI435_105960</name>
</gene>
<keyword evidence="10" id="KW-1185">Reference proteome</keyword>
<dbReference type="EMBL" id="CP069039">
    <property type="protein sequence ID" value="QRD04661.1"/>
    <property type="molecule type" value="Genomic_DNA"/>
</dbReference>
<dbReference type="Proteomes" id="UP000663193">
    <property type="component" value="Chromosome 17"/>
</dbReference>
<dbReference type="InterPro" id="IPR003807">
    <property type="entry name" value="DUF202"/>
</dbReference>
<evidence type="ECO:0000313" key="9">
    <source>
        <dbReference type="EMBL" id="QRD04661.1"/>
    </source>
</evidence>
<evidence type="ECO:0000256" key="1">
    <source>
        <dbReference type="ARBA" id="ARBA00004651"/>
    </source>
</evidence>
<keyword evidence="3 7" id="KW-0812">Transmembrane</keyword>
<evidence type="ECO:0000256" key="3">
    <source>
        <dbReference type="ARBA" id="ARBA00022692"/>
    </source>
</evidence>
<organism evidence="9 10">
    <name type="scientific">Phaeosphaeria nodorum (strain SN15 / ATCC MYA-4574 / FGSC 10173)</name>
    <name type="common">Glume blotch fungus</name>
    <name type="synonym">Parastagonospora nodorum</name>
    <dbReference type="NCBI Taxonomy" id="321614"/>
    <lineage>
        <taxon>Eukaryota</taxon>
        <taxon>Fungi</taxon>
        <taxon>Dikarya</taxon>
        <taxon>Ascomycota</taxon>
        <taxon>Pezizomycotina</taxon>
        <taxon>Dothideomycetes</taxon>
        <taxon>Pleosporomycetidae</taxon>
        <taxon>Pleosporales</taxon>
        <taxon>Pleosporineae</taxon>
        <taxon>Phaeosphaeriaceae</taxon>
        <taxon>Parastagonospora</taxon>
    </lineage>
</organism>
<evidence type="ECO:0000256" key="4">
    <source>
        <dbReference type="ARBA" id="ARBA00022989"/>
    </source>
</evidence>
<name>A0A7U2FK68_PHANO</name>
<dbReference type="Pfam" id="PF02656">
    <property type="entry name" value="DUF202"/>
    <property type="match status" value="1"/>
</dbReference>
<evidence type="ECO:0000256" key="6">
    <source>
        <dbReference type="SAM" id="MobiDB-lite"/>
    </source>
</evidence>
<evidence type="ECO:0000259" key="8">
    <source>
        <dbReference type="Pfam" id="PF02656"/>
    </source>
</evidence>
<feature type="transmembrane region" description="Helical" evidence="7">
    <location>
        <begin position="151"/>
        <end position="169"/>
    </location>
</feature>
<evidence type="ECO:0000313" key="10">
    <source>
        <dbReference type="Proteomes" id="UP000663193"/>
    </source>
</evidence>